<comment type="caution">
    <text evidence="1">The sequence shown here is derived from an EMBL/GenBank/DDBJ whole genome shotgun (WGS) entry which is preliminary data.</text>
</comment>
<evidence type="ECO:0000313" key="1">
    <source>
        <dbReference type="EMBL" id="CAE6483285.1"/>
    </source>
</evidence>
<reference evidence="1" key="1">
    <citation type="submission" date="2021-01" db="EMBL/GenBank/DDBJ databases">
        <authorList>
            <person name="Kaushik A."/>
        </authorList>
    </citation>
    <scope>NUCLEOTIDE SEQUENCE</scope>
    <source>
        <strain evidence="1">AG4-R118</strain>
    </source>
</reference>
<dbReference type="AlphaFoldDB" id="A0A8H3CFA6"/>
<name>A0A8H3CFA6_9AGAM</name>
<dbReference type="OrthoDB" id="3227768at2759"/>
<gene>
    <name evidence="1" type="ORF">RDB_LOCUS128351</name>
</gene>
<proteinExistence type="predicted"/>
<sequence>MTSAIWSITPKYRTVDEILKRISGGQQIEVQDNGEPPHGDGSASLGLVRGKDCVNDLRTAILEGQVDSDMKTSVKPYDRKIPLDPYTLRQSKRNCADRTMDEEHQSECDPFSFHMHTKNVHGHIDWSVTRNESWDENTISVVSGKRIISKLGQAPEPFSTYSTLIP</sequence>
<evidence type="ECO:0000313" key="2">
    <source>
        <dbReference type="Proteomes" id="UP000663888"/>
    </source>
</evidence>
<dbReference type="Proteomes" id="UP000663888">
    <property type="component" value="Unassembled WGS sequence"/>
</dbReference>
<organism evidence="1 2">
    <name type="scientific">Rhizoctonia solani</name>
    <dbReference type="NCBI Taxonomy" id="456999"/>
    <lineage>
        <taxon>Eukaryota</taxon>
        <taxon>Fungi</taxon>
        <taxon>Dikarya</taxon>
        <taxon>Basidiomycota</taxon>
        <taxon>Agaricomycotina</taxon>
        <taxon>Agaricomycetes</taxon>
        <taxon>Cantharellales</taxon>
        <taxon>Ceratobasidiaceae</taxon>
        <taxon>Rhizoctonia</taxon>
    </lineage>
</organism>
<protein>
    <submittedName>
        <fullName evidence="1">Uncharacterized protein</fullName>
    </submittedName>
</protein>
<accession>A0A8H3CFA6</accession>
<dbReference type="EMBL" id="CAJMWX010001351">
    <property type="protein sequence ID" value="CAE6483285.1"/>
    <property type="molecule type" value="Genomic_DNA"/>
</dbReference>